<dbReference type="PATRIC" id="fig|908627.4.peg.4629"/>
<gene>
    <name evidence="1" type="ORF">EOS_20665</name>
</gene>
<proteinExistence type="predicted"/>
<dbReference type="EMBL" id="AEJF01000127">
    <property type="protein sequence ID" value="KLU24355.1"/>
    <property type="molecule type" value="Genomic_DNA"/>
</dbReference>
<name>A0A0J1CUS9_9BURK</name>
<dbReference type="Proteomes" id="UP000035963">
    <property type="component" value="Unassembled WGS sequence"/>
</dbReference>
<reference evidence="1 2" key="1">
    <citation type="journal article" date="2015" name="Genome Announc.">
        <title>Draft Genome Sequence of Burkholderia sp. Strain PML1(12), an Ectomycorrhizosphere-Inhabiting Bacterium with Effective Mineral-Weathering Ability.</title>
        <authorList>
            <person name="Uroz S."/>
            <person name="Oger P."/>
        </authorList>
    </citation>
    <scope>NUCLEOTIDE SEQUENCE [LARGE SCALE GENOMIC DNA]</scope>
    <source>
        <strain evidence="2">PML1(12)</strain>
    </source>
</reference>
<sequence>MSIQRRKDDIARVEQDGFLLVGGNLYEPESSEQKNTFNSQQCMTDFSNLAIFRSKRIEQSAVMASHRLQHVRGVHQGGYEKGRLLGRGVVLVQCFLDIREDQFDRPSRSTAQSPTYCLLKTGYFSFQRRVYQSILSWKAIDETALADSRALGDGIECEISATRFEDYGLGSI</sequence>
<evidence type="ECO:0000313" key="2">
    <source>
        <dbReference type="Proteomes" id="UP000035963"/>
    </source>
</evidence>
<organism evidence="1 2">
    <name type="scientific">Caballeronia mineralivorans PML1(12)</name>
    <dbReference type="NCBI Taxonomy" id="908627"/>
    <lineage>
        <taxon>Bacteria</taxon>
        <taxon>Pseudomonadati</taxon>
        <taxon>Pseudomonadota</taxon>
        <taxon>Betaproteobacteria</taxon>
        <taxon>Burkholderiales</taxon>
        <taxon>Burkholderiaceae</taxon>
        <taxon>Caballeronia</taxon>
    </lineage>
</organism>
<accession>A0A0J1CUS9</accession>
<evidence type="ECO:0000313" key="1">
    <source>
        <dbReference type="EMBL" id="KLU24355.1"/>
    </source>
</evidence>
<dbReference type="AlphaFoldDB" id="A0A0J1CUS9"/>
<protein>
    <submittedName>
        <fullName evidence="1">Uncharacterized protein</fullName>
    </submittedName>
</protein>
<comment type="caution">
    <text evidence="1">The sequence shown here is derived from an EMBL/GenBank/DDBJ whole genome shotgun (WGS) entry which is preliminary data.</text>
</comment>
<keyword evidence="2" id="KW-1185">Reference proteome</keyword>